<protein>
    <submittedName>
        <fullName evidence="2">Uncharacterized protein</fullName>
    </submittedName>
</protein>
<dbReference type="Proteomes" id="UP000815325">
    <property type="component" value="Unassembled WGS sequence"/>
</dbReference>
<feature type="compositionally biased region" description="Acidic residues" evidence="1">
    <location>
        <begin position="1"/>
        <end position="28"/>
    </location>
</feature>
<gene>
    <name evidence="2" type="ORF">DUNSADRAFT_15609</name>
</gene>
<feature type="non-terminal residue" evidence="2">
    <location>
        <position position="103"/>
    </location>
</feature>
<sequence>MDDLEEQEDQEREEQSAEGEDAREEEDTMAERKEAHGEASTSALREKYTSKAKVQENEATDLPHLEGSQSAKPMAELKAGSNVYFQAYVIKESANEVKIRFPG</sequence>
<proteinExistence type="predicted"/>
<feature type="compositionally biased region" description="Basic and acidic residues" evidence="1">
    <location>
        <begin position="44"/>
        <end position="64"/>
    </location>
</feature>
<name>A0ABQ7H1N8_DUNSA</name>
<organism evidence="2 3">
    <name type="scientific">Dunaliella salina</name>
    <name type="common">Green alga</name>
    <name type="synonym">Protococcus salinus</name>
    <dbReference type="NCBI Taxonomy" id="3046"/>
    <lineage>
        <taxon>Eukaryota</taxon>
        <taxon>Viridiplantae</taxon>
        <taxon>Chlorophyta</taxon>
        <taxon>core chlorophytes</taxon>
        <taxon>Chlorophyceae</taxon>
        <taxon>CS clade</taxon>
        <taxon>Chlamydomonadales</taxon>
        <taxon>Dunaliellaceae</taxon>
        <taxon>Dunaliella</taxon>
    </lineage>
</organism>
<dbReference type="EMBL" id="MU069504">
    <property type="protein sequence ID" value="KAF5840752.1"/>
    <property type="molecule type" value="Genomic_DNA"/>
</dbReference>
<comment type="caution">
    <text evidence="2">The sequence shown here is derived from an EMBL/GenBank/DDBJ whole genome shotgun (WGS) entry which is preliminary data.</text>
</comment>
<evidence type="ECO:0000313" key="2">
    <source>
        <dbReference type="EMBL" id="KAF5840752.1"/>
    </source>
</evidence>
<evidence type="ECO:0000313" key="3">
    <source>
        <dbReference type="Proteomes" id="UP000815325"/>
    </source>
</evidence>
<keyword evidence="3" id="KW-1185">Reference proteome</keyword>
<evidence type="ECO:0000256" key="1">
    <source>
        <dbReference type="SAM" id="MobiDB-lite"/>
    </source>
</evidence>
<reference evidence="2" key="1">
    <citation type="submission" date="2017-08" db="EMBL/GenBank/DDBJ databases">
        <authorList>
            <person name="Polle J.E."/>
            <person name="Barry K."/>
            <person name="Cushman J."/>
            <person name="Schmutz J."/>
            <person name="Tran D."/>
            <person name="Hathwaick L.T."/>
            <person name="Yim W.C."/>
            <person name="Jenkins J."/>
            <person name="Mckie-Krisberg Z.M."/>
            <person name="Prochnik S."/>
            <person name="Lindquist E."/>
            <person name="Dockter R.B."/>
            <person name="Adam C."/>
            <person name="Molina H."/>
            <person name="Bunkerborg J."/>
            <person name="Jin E."/>
            <person name="Buchheim M."/>
            <person name="Magnuson J."/>
        </authorList>
    </citation>
    <scope>NUCLEOTIDE SEQUENCE</scope>
    <source>
        <strain evidence="2">CCAP 19/18</strain>
    </source>
</reference>
<feature type="region of interest" description="Disordered" evidence="1">
    <location>
        <begin position="1"/>
        <end position="73"/>
    </location>
</feature>
<accession>A0ABQ7H1N8</accession>